<reference evidence="2 3" key="1">
    <citation type="submission" date="2018-08" db="EMBL/GenBank/DDBJ databases">
        <title>Sequencing the genomes of 1000 actinobacteria strains.</title>
        <authorList>
            <person name="Klenk H.-P."/>
        </authorList>
    </citation>
    <scope>NUCLEOTIDE SEQUENCE [LARGE SCALE GENOMIC DNA]</scope>
    <source>
        <strain evidence="2 3">DSM 43927</strain>
    </source>
</reference>
<dbReference type="AlphaFoldDB" id="A0A3D9T544"/>
<name>A0A3D9T544_9ACTN</name>
<gene>
    <name evidence="2" type="ORF">DFJ69_5898</name>
</gene>
<evidence type="ECO:0000256" key="1">
    <source>
        <dbReference type="SAM" id="Phobius"/>
    </source>
</evidence>
<evidence type="ECO:0000313" key="3">
    <source>
        <dbReference type="Proteomes" id="UP000256661"/>
    </source>
</evidence>
<feature type="transmembrane region" description="Helical" evidence="1">
    <location>
        <begin position="14"/>
        <end position="35"/>
    </location>
</feature>
<feature type="transmembrane region" description="Helical" evidence="1">
    <location>
        <begin position="41"/>
        <end position="60"/>
    </location>
</feature>
<keyword evidence="1" id="KW-1133">Transmembrane helix</keyword>
<dbReference type="EMBL" id="QTTT01000001">
    <property type="protein sequence ID" value="REF00366.1"/>
    <property type="molecule type" value="Genomic_DNA"/>
</dbReference>
<comment type="caution">
    <text evidence="2">The sequence shown here is derived from an EMBL/GenBank/DDBJ whole genome shotgun (WGS) entry which is preliminary data.</text>
</comment>
<keyword evidence="3" id="KW-1185">Reference proteome</keyword>
<dbReference type="Proteomes" id="UP000256661">
    <property type="component" value="Unassembled WGS sequence"/>
</dbReference>
<protein>
    <submittedName>
        <fullName evidence="2">Uncharacterized protein</fullName>
    </submittedName>
</protein>
<organism evidence="2 3">
    <name type="scientific">Thermomonospora umbrina</name>
    <dbReference type="NCBI Taxonomy" id="111806"/>
    <lineage>
        <taxon>Bacteria</taxon>
        <taxon>Bacillati</taxon>
        <taxon>Actinomycetota</taxon>
        <taxon>Actinomycetes</taxon>
        <taxon>Streptosporangiales</taxon>
        <taxon>Thermomonosporaceae</taxon>
        <taxon>Thermomonospora</taxon>
    </lineage>
</organism>
<accession>A0A3D9T544</accession>
<proteinExistence type="predicted"/>
<dbReference type="RefSeq" id="WP_116025526.1">
    <property type="nucleotide sequence ID" value="NZ_QTTT01000001.1"/>
</dbReference>
<keyword evidence="1" id="KW-0812">Transmembrane</keyword>
<keyword evidence="1" id="KW-0472">Membrane</keyword>
<evidence type="ECO:0000313" key="2">
    <source>
        <dbReference type="EMBL" id="REF00366.1"/>
    </source>
</evidence>
<sequence length="132" mass="14622">MDTPHYDRRTWVKIWMRSAALTALIIGVGLIMMSARDGYTFAHTAFAVLAVAVICIYAIGAELIIRMVMETSWTVQDRTITRVEASMQVALQALDKIKANPATAAQAELALDELRTVWGDEADHWLGKSSLN</sequence>